<evidence type="ECO:0000313" key="8">
    <source>
        <dbReference type="Proteomes" id="UP000789423"/>
    </source>
</evidence>
<keyword evidence="1" id="KW-0805">Transcription regulation</keyword>
<dbReference type="Gene3D" id="1.10.1740.10">
    <property type="match status" value="1"/>
</dbReference>
<dbReference type="EMBL" id="CAKJTI010000004">
    <property type="protein sequence ID" value="CAG9612140.1"/>
    <property type="molecule type" value="Genomic_DNA"/>
</dbReference>
<name>A0ABM8Y8Z3_9BACI</name>
<feature type="domain" description="RNA polymerase sigma-70 region 2" evidence="5">
    <location>
        <begin position="21"/>
        <end position="84"/>
    </location>
</feature>
<dbReference type="SUPFAM" id="SSF88946">
    <property type="entry name" value="Sigma2 domain of RNA polymerase sigma factors"/>
    <property type="match status" value="1"/>
</dbReference>
<dbReference type="PANTHER" id="PTHR30385:SF4">
    <property type="entry name" value="RNA POLYMERASE SIGMA-E FACTOR"/>
    <property type="match status" value="1"/>
</dbReference>
<dbReference type="InterPro" id="IPR013325">
    <property type="entry name" value="RNA_pol_sigma_r2"/>
</dbReference>
<evidence type="ECO:0000259" key="5">
    <source>
        <dbReference type="Pfam" id="PF04542"/>
    </source>
</evidence>
<dbReference type="NCBIfam" id="TIGR02937">
    <property type="entry name" value="sigma70-ECF"/>
    <property type="match status" value="1"/>
</dbReference>
<dbReference type="SUPFAM" id="SSF88659">
    <property type="entry name" value="Sigma3 and sigma4 domains of RNA polymerase sigma factors"/>
    <property type="match status" value="1"/>
</dbReference>
<dbReference type="PANTHER" id="PTHR30385">
    <property type="entry name" value="SIGMA FACTOR F FLAGELLAR"/>
    <property type="match status" value="1"/>
</dbReference>
<dbReference type="Proteomes" id="UP000789423">
    <property type="component" value="Unassembled WGS sequence"/>
</dbReference>
<keyword evidence="2" id="KW-0731">Sigma factor</keyword>
<dbReference type="Pfam" id="PF04545">
    <property type="entry name" value="Sigma70_r4"/>
    <property type="match status" value="1"/>
</dbReference>
<dbReference type="InterPro" id="IPR013324">
    <property type="entry name" value="RNA_pol_sigma_r3/r4-like"/>
</dbReference>
<dbReference type="InterPro" id="IPR014284">
    <property type="entry name" value="RNA_pol_sigma-70_dom"/>
</dbReference>
<feature type="domain" description="RNA polymerase sigma-70 region 4" evidence="6">
    <location>
        <begin position="114"/>
        <end position="161"/>
    </location>
</feature>
<dbReference type="InterPro" id="IPR007630">
    <property type="entry name" value="RNA_pol_sigma70_r4"/>
</dbReference>
<evidence type="ECO:0000259" key="6">
    <source>
        <dbReference type="Pfam" id="PF04545"/>
    </source>
</evidence>
<organism evidence="7 8">
    <name type="scientific">Bacillus rhizoplanae</name>
    <dbReference type="NCBI Taxonomy" id="2880966"/>
    <lineage>
        <taxon>Bacteria</taxon>
        <taxon>Bacillati</taxon>
        <taxon>Bacillota</taxon>
        <taxon>Bacilli</taxon>
        <taxon>Bacillales</taxon>
        <taxon>Bacillaceae</taxon>
        <taxon>Bacillus</taxon>
    </lineage>
</organism>
<evidence type="ECO:0000256" key="2">
    <source>
        <dbReference type="ARBA" id="ARBA00023082"/>
    </source>
</evidence>
<dbReference type="Pfam" id="PF04542">
    <property type="entry name" value="Sigma70_r2"/>
    <property type="match status" value="1"/>
</dbReference>
<accession>A0ABM8Y8Z3</accession>
<dbReference type="InterPro" id="IPR036388">
    <property type="entry name" value="WH-like_DNA-bd_sf"/>
</dbReference>
<sequence>MPFRNGPNMKPVTFAETAALYEGMIRNQMRKLCIYRDYEEYYQCGLIALWRAYDRYDEEKGSFPAYALITVRGYLLEQLRKERRFQDRETCTEQSILENIGGEEKQTEVFEYMSMLGAKERLILLEHFYVGKKMHEIANELGITYHQVRWIYRQALKKIRAYAAKK</sequence>
<evidence type="ECO:0000256" key="1">
    <source>
        <dbReference type="ARBA" id="ARBA00023015"/>
    </source>
</evidence>
<comment type="caution">
    <text evidence="7">The sequence shown here is derived from an EMBL/GenBank/DDBJ whole genome shotgun (WGS) entry which is preliminary data.</text>
</comment>
<reference evidence="7 8" key="1">
    <citation type="submission" date="2021-10" db="EMBL/GenBank/DDBJ databases">
        <authorList>
            <person name="Criscuolo A."/>
        </authorList>
    </citation>
    <scope>NUCLEOTIDE SEQUENCE [LARGE SCALE GENOMIC DNA]</scope>
    <source>
        <strain evidence="8">CIP 111899</strain>
    </source>
</reference>
<gene>
    <name evidence="7" type="primary">fliA</name>
    <name evidence="7" type="ORF">BACCIP111899_01312</name>
</gene>
<evidence type="ECO:0000256" key="3">
    <source>
        <dbReference type="ARBA" id="ARBA00023125"/>
    </source>
</evidence>
<protein>
    <submittedName>
        <fullName evidence="7">RNA polymerase sigma factor FliA</fullName>
    </submittedName>
</protein>
<evidence type="ECO:0000313" key="7">
    <source>
        <dbReference type="EMBL" id="CAG9612140.1"/>
    </source>
</evidence>
<dbReference type="NCBIfam" id="NF005248">
    <property type="entry name" value="PRK06759.1"/>
    <property type="match status" value="1"/>
</dbReference>
<proteinExistence type="predicted"/>
<keyword evidence="8" id="KW-1185">Reference proteome</keyword>
<dbReference type="Gene3D" id="1.10.10.10">
    <property type="entry name" value="Winged helix-like DNA-binding domain superfamily/Winged helix DNA-binding domain"/>
    <property type="match status" value="1"/>
</dbReference>
<keyword evidence="3" id="KW-0238">DNA-binding</keyword>
<dbReference type="InterPro" id="IPR007627">
    <property type="entry name" value="RNA_pol_sigma70_r2"/>
</dbReference>
<evidence type="ECO:0000256" key="4">
    <source>
        <dbReference type="ARBA" id="ARBA00023163"/>
    </source>
</evidence>
<keyword evidence="4" id="KW-0804">Transcription</keyword>